<dbReference type="Proteomes" id="UP000054270">
    <property type="component" value="Unassembled WGS sequence"/>
</dbReference>
<evidence type="ECO:0000256" key="1">
    <source>
        <dbReference type="SAM" id="MobiDB-lite"/>
    </source>
</evidence>
<dbReference type="AlphaFoldDB" id="A0A0D2NMH9"/>
<proteinExistence type="predicted"/>
<gene>
    <name evidence="2" type="ORF">HYPSUDRAFT_218532</name>
</gene>
<accession>A0A0D2NMH9</accession>
<keyword evidence="3" id="KW-1185">Reference proteome</keyword>
<organism evidence="2 3">
    <name type="scientific">Hypholoma sublateritium (strain FD-334 SS-4)</name>
    <dbReference type="NCBI Taxonomy" id="945553"/>
    <lineage>
        <taxon>Eukaryota</taxon>
        <taxon>Fungi</taxon>
        <taxon>Dikarya</taxon>
        <taxon>Basidiomycota</taxon>
        <taxon>Agaricomycotina</taxon>
        <taxon>Agaricomycetes</taxon>
        <taxon>Agaricomycetidae</taxon>
        <taxon>Agaricales</taxon>
        <taxon>Agaricineae</taxon>
        <taxon>Strophariaceae</taxon>
        <taxon>Hypholoma</taxon>
    </lineage>
</organism>
<feature type="region of interest" description="Disordered" evidence="1">
    <location>
        <begin position="1"/>
        <end position="23"/>
    </location>
</feature>
<dbReference type="EMBL" id="KN817596">
    <property type="protein sequence ID" value="KJA17936.1"/>
    <property type="molecule type" value="Genomic_DNA"/>
</dbReference>
<sequence>MSPCPRTACGGRKSPGSVMDGAKSAGLAPPPNAGVCACCGCFHCCRSSAIARVPNLAALSLRLRCLGLGASFGAEFSSVASSGVTGVFILRLRHSLKRAHQTHAAAPVRLRTTAGPSAQQAHAARLVGHNTLSSARALRPPSSCPPWRAYISAICTTTCTHKPLRTSSPTPDCAYASGTPIAARWLSSLVCMRV</sequence>
<evidence type="ECO:0000313" key="2">
    <source>
        <dbReference type="EMBL" id="KJA17936.1"/>
    </source>
</evidence>
<name>A0A0D2NMH9_HYPSF</name>
<evidence type="ECO:0000313" key="3">
    <source>
        <dbReference type="Proteomes" id="UP000054270"/>
    </source>
</evidence>
<protein>
    <submittedName>
        <fullName evidence="2">Uncharacterized protein</fullName>
    </submittedName>
</protein>
<reference evidence="3" key="1">
    <citation type="submission" date="2014-04" db="EMBL/GenBank/DDBJ databases">
        <title>Evolutionary Origins and Diversification of the Mycorrhizal Mutualists.</title>
        <authorList>
            <consortium name="DOE Joint Genome Institute"/>
            <consortium name="Mycorrhizal Genomics Consortium"/>
            <person name="Kohler A."/>
            <person name="Kuo A."/>
            <person name="Nagy L.G."/>
            <person name="Floudas D."/>
            <person name="Copeland A."/>
            <person name="Barry K.W."/>
            <person name="Cichocki N."/>
            <person name="Veneault-Fourrey C."/>
            <person name="LaButti K."/>
            <person name="Lindquist E.A."/>
            <person name="Lipzen A."/>
            <person name="Lundell T."/>
            <person name="Morin E."/>
            <person name="Murat C."/>
            <person name="Riley R."/>
            <person name="Ohm R."/>
            <person name="Sun H."/>
            <person name="Tunlid A."/>
            <person name="Henrissat B."/>
            <person name="Grigoriev I.V."/>
            <person name="Hibbett D.S."/>
            <person name="Martin F."/>
        </authorList>
    </citation>
    <scope>NUCLEOTIDE SEQUENCE [LARGE SCALE GENOMIC DNA]</scope>
    <source>
        <strain evidence="3">FD-334 SS-4</strain>
    </source>
</reference>